<comment type="caution">
    <text evidence="1">The sequence shown here is derived from an EMBL/GenBank/DDBJ whole genome shotgun (WGS) entry which is preliminary data.</text>
</comment>
<proteinExistence type="predicted"/>
<dbReference type="Gene3D" id="3.30.530.20">
    <property type="match status" value="1"/>
</dbReference>
<dbReference type="Pfam" id="PF10604">
    <property type="entry name" value="Polyketide_cyc2"/>
    <property type="match status" value="1"/>
</dbReference>
<evidence type="ECO:0000313" key="1">
    <source>
        <dbReference type="EMBL" id="MDT9593174.1"/>
    </source>
</evidence>
<organism evidence="1 2">
    <name type="scientific">Nocardioides imazamoxiresistens</name>
    <dbReference type="NCBI Taxonomy" id="3231893"/>
    <lineage>
        <taxon>Bacteria</taxon>
        <taxon>Bacillati</taxon>
        <taxon>Actinomycetota</taxon>
        <taxon>Actinomycetes</taxon>
        <taxon>Propionibacteriales</taxon>
        <taxon>Nocardioidaceae</taxon>
        <taxon>Nocardioides</taxon>
    </lineage>
</organism>
<dbReference type="InterPro" id="IPR019587">
    <property type="entry name" value="Polyketide_cyclase/dehydratase"/>
</dbReference>
<evidence type="ECO:0000313" key="2">
    <source>
        <dbReference type="Proteomes" id="UP001268542"/>
    </source>
</evidence>
<keyword evidence="2" id="KW-1185">Reference proteome</keyword>
<gene>
    <name evidence="1" type="ORF">RDV89_08850</name>
</gene>
<sequence>MEITRTFEVDASRDALRAYLADFSNAEQWDPGTVRCTPRTPGQPVQVGAQWDNTSKLAGIETDLVYELVTLADDHVVLRGENESATAEDDLHLRDLGGGRTELTYHATITFKGIKKIADPAAKLLFTKVADEVVENLTREGARL</sequence>
<dbReference type="InterPro" id="IPR023393">
    <property type="entry name" value="START-like_dom_sf"/>
</dbReference>
<dbReference type="Proteomes" id="UP001268542">
    <property type="component" value="Unassembled WGS sequence"/>
</dbReference>
<reference evidence="1 2" key="1">
    <citation type="submission" date="2023-08" db="EMBL/GenBank/DDBJ databases">
        <title>Nocardioides seae sp. nov., a bacterium isolated from a soil.</title>
        <authorList>
            <person name="Wang X."/>
        </authorList>
    </citation>
    <scope>NUCLEOTIDE SEQUENCE [LARGE SCALE GENOMIC DNA]</scope>
    <source>
        <strain evidence="1 2">YZH12</strain>
    </source>
</reference>
<protein>
    <submittedName>
        <fullName evidence="1">SRPBCC family protein</fullName>
    </submittedName>
</protein>
<dbReference type="RefSeq" id="WP_315732605.1">
    <property type="nucleotide sequence ID" value="NZ_JAVYII010000003.1"/>
</dbReference>
<name>A0ABU3PVG9_9ACTN</name>
<accession>A0ABU3PVG9</accession>
<dbReference type="EMBL" id="JAVYII010000003">
    <property type="protein sequence ID" value="MDT9593174.1"/>
    <property type="molecule type" value="Genomic_DNA"/>
</dbReference>
<dbReference type="SUPFAM" id="SSF55961">
    <property type="entry name" value="Bet v1-like"/>
    <property type="match status" value="1"/>
</dbReference>